<protein>
    <submittedName>
        <fullName evidence="1">Uncharacterized protein</fullName>
    </submittedName>
</protein>
<dbReference type="Proteomes" id="UP001060368">
    <property type="component" value="Chromosome"/>
</dbReference>
<gene>
    <name evidence="1" type="ORF">L6E24_13375</name>
</gene>
<reference evidence="1" key="1">
    <citation type="submission" date="2022-04" db="EMBL/GenBank/DDBJ databases">
        <title>Complete genome of Methanoplanus endosymbiosus DSM 3599.</title>
        <authorList>
            <person name="Chen S.-C."/>
            <person name="You Y.-T."/>
            <person name="Zhou Y.-Z."/>
            <person name="Lai M.-C."/>
        </authorList>
    </citation>
    <scope>NUCLEOTIDE SEQUENCE</scope>
    <source>
        <strain evidence="1">DSM 3599</strain>
    </source>
</reference>
<dbReference type="GeneID" id="74308713"/>
<dbReference type="KEGG" id="mend:L6E24_13375"/>
<name>A0A9E7TLG2_9EURY</name>
<dbReference type="RefSeq" id="WP_257742461.1">
    <property type="nucleotide sequence ID" value="NZ_CP096115.1"/>
</dbReference>
<evidence type="ECO:0000313" key="2">
    <source>
        <dbReference type="Proteomes" id="UP001060368"/>
    </source>
</evidence>
<keyword evidence="2" id="KW-1185">Reference proteome</keyword>
<sequence length="64" mass="7141">MITVPAGMYTGLRSEILFTIPQSPSMVMEMSTDTLFHTAIEALVDIAIIIETSMSESQKVRDYE</sequence>
<dbReference type="AlphaFoldDB" id="A0A9E7TLG2"/>
<accession>A0A9E7TLG2</accession>
<evidence type="ECO:0000313" key="1">
    <source>
        <dbReference type="EMBL" id="UUX92311.1"/>
    </source>
</evidence>
<proteinExistence type="predicted"/>
<dbReference type="EMBL" id="CP096115">
    <property type="protein sequence ID" value="UUX92311.1"/>
    <property type="molecule type" value="Genomic_DNA"/>
</dbReference>
<organism evidence="1 2">
    <name type="scientific">Methanoplanus endosymbiosus</name>
    <dbReference type="NCBI Taxonomy" id="33865"/>
    <lineage>
        <taxon>Archaea</taxon>
        <taxon>Methanobacteriati</taxon>
        <taxon>Methanobacteriota</taxon>
        <taxon>Stenosarchaea group</taxon>
        <taxon>Methanomicrobia</taxon>
        <taxon>Methanomicrobiales</taxon>
        <taxon>Methanomicrobiaceae</taxon>
        <taxon>Methanoplanus</taxon>
    </lineage>
</organism>